<dbReference type="Proteomes" id="UP001168821">
    <property type="component" value="Unassembled WGS sequence"/>
</dbReference>
<feature type="region of interest" description="Disordered" evidence="3">
    <location>
        <begin position="102"/>
        <end position="134"/>
    </location>
</feature>
<proteinExistence type="predicted"/>
<feature type="domain" description="BCNT-C" evidence="4">
    <location>
        <begin position="181"/>
        <end position="261"/>
    </location>
</feature>
<protein>
    <recommendedName>
        <fullName evidence="1">Craniofacial development protein 1</fullName>
    </recommendedName>
    <alternativeName>
        <fullName evidence="2">Bucentaur</fullName>
    </alternativeName>
</protein>
<dbReference type="AlphaFoldDB" id="A0AA38MCT4"/>
<feature type="region of interest" description="Disordered" evidence="3">
    <location>
        <begin position="1"/>
        <end position="88"/>
    </location>
</feature>
<evidence type="ECO:0000256" key="1">
    <source>
        <dbReference type="ARBA" id="ARBA00019033"/>
    </source>
</evidence>
<accession>A0AA38MCT4</accession>
<gene>
    <name evidence="5" type="ORF">Zmor_017580</name>
</gene>
<dbReference type="GO" id="GO:0000812">
    <property type="term" value="C:Swr1 complex"/>
    <property type="evidence" value="ECO:0007669"/>
    <property type="project" value="TreeGrafter"/>
</dbReference>
<reference evidence="5" key="1">
    <citation type="journal article" date="2023" name="G3 (Bethesda)">
        <title>Whole genome assemblies of Zophobas morio and Tenebrio molitor.</title>
        <authorList>
            <person name="Kaur S."/>
            <person name="Stinson S.A."/>
            <person name="diCenzo G.C."/>
        </authorList>
    </citation>
    <scope>NUCLEOTIDE SEQUENCE</scope>
    <source>
        <strain evidence="5">QUZm001</strain>
    </source>
</reference>
<feature type="compositionally biased region" description="Polar residues" evidence="3">
    <location>
        <begin position="108"/>
        <end position="119"/>
    </location>
</feature>
<dbReference type="Pfam" id="PF07572">
    <property type="entry name" value="BCNT"/>
    <property type="match status" value="1"/>
</dbReference>
<evidence type="ECO:0000313" key="6">
    <source>
        <dbReference type="Proteomes" id="UP001168821"/>
    </source>
</evidence>
<keyword evidence="6" id="KW-1185">Reference proteome</keyword>
<dbReference type="PANTHER" id="PTHR48407:SF1">
    <property type="entry name" value="CRANIOFACIAL DEVELOPMENT PROTEIN 1"/>
    <property type="match status" value="1"/>
</dbReference>
<dbReference type="PROSITE" id="PS51279">
    <property type="entry name" value="BCNT_C"/>
    <property type="match status" value="1"/>
</dbReference>
<feature type="compositionally biased region" description="Basic and acidic residues" evidence="3">
    <location>
        <begin position="120"/>
        <end position="133"/>
    </location>
</feature>
<feature type="compositionally biased region" description="Basic residues" evidence="3">
    <location>
        <begin position="48"/>
        <end position="63"/>
    </location>
</feature>
<evidence type="ECO:0000259" key="4">
    <source>
        <dbReference type="PROSITE" id="PS51279"/>
    </source>
</evidence>
<dbReference type="InterPro" id="IPR011421">
    <property type="entry name" value="BCNT-C"/>
</dbReference>
<feature type="compositionally biased region" description="Polar residues" evidence="3">
    <location>
        <begin position="66"/>
        <end position="79"/>
    </location>
</feature>
<dbReference type="PANTHER" id="PTHR48407">
    <property type="entry name" value="CRANIOFACIAL DEVELOPMENT PROTEIN 1"/>
    <property type="match status" value="1"/>
</dbReference>
<evidence type="ECO:0000256" key="3">
    <source>
        <dbReference type="SAM" id="MobiDB-lite"/>
    </source>
</evidence>
<organism evidence="5 6">
    <name type="scientific">Zophobas morio</name>
    <dbReference type="NCBI Taxonomy" id="2755281"/>
    <lineage>
        <taxon>Eukaryota</taxon>
        <taxon>Metazoa</taxon>
        <taxon>Ecdysozoa</taxon>
        <taxon>Arthropoda</taxon>
        <taxon>Hexapoda</taxon>
        <taxon>Insecta</taxon>
        <taxon>Pterygota</taxon>
        <taxon>Neoptera</taxon>
        <taxon>Endopterygota</taxon>
        <taxon>Coleoptera</taxon>
        <taxon>Polyphaga</taxon>
        <taxon>Cucujiformia</taxon>
        <taxon>Tenebrionidae</taxon>
        <taxon>Zophobas</taxon>
    </lineage>
</organism>
<evidence type="ECO:0000256" key="2">
    <source>
        <dbReference type="ARBA" id="ARBA00030244"/>
    </source>
</evidence>
<feature type="compositionally biased region" description="Polar residues" evidence="3">
    <location>
        <begin position="33"/>
        <end position="42"/>
    </location>
</feature>
<sequence>MNPDLLQASDSSDEDYVPHIKFEDTSSDLDSDGSMQQKTSPNKESCSKSKKRRKNTSKCNKKLKNIDQSKPTDFQSEVLTENDKKQKEDDVWANFMKDTGFKSKSECVGNQSTKLLSSSNKDEYKNTTEENKSKKGSAIEVFNFAGENVVVNKQEKRRSEPENVNQGSTSKNTNTQANESKTHSSGIGGILNQLGKRTKINTLEKSKLDWDQFKREENLEEELQTFNRGKDGYLEKQDFLNRADLRRFEIERELRTIERIRTEIEPGFVHGIVQPPHTPKENLMIASALINIENDIPVFPKLMIIKSGEVLAVCQPVTKIVHHYEALCDNTDEGRKSNLEIPALELGHLTDHQRNVVRDFLLKHSGMFAFGESSERSRNGAPQDPVGE</sequence>
<feature type="region of interest" description="Disordered" evidence="3">
    <location>
        <begin position="150"/>
        <end position="190"/>
    </location>
</feature>
<comment type="caution">
    <text evidence="5">The sequence shown here is derived from an EMBL/GenBank/DDBJ whole genome shotgun (WGS) entry which is preliminary data.</text>
</comment>
<feature type="compositionally biased region" description="Polar residues" evidence="3">
    <location>
        <begin position="162"/>
        <end position="185"/>
    </location>
</feature>
<evidence type="ECO:0000313" key="5">
    <source>
        <dbReference type="EMBL" id="KAJ3651547.1"/>
    </source>
</evidence>
<name>A0AA38MCT4_9CUCU</name>
<dbReference type="InterPro" id="IPR027124">
    <property type="entry name" value="Swc5/CFDP1/2"/>
</dbReference>
<dbReference type="EMBL" id="JALNTZ010000005">
    <property type="protein sequence ID" value="KAJ3651547.1"/>
    <property type="molecule type" value="Genomic_DNA"/>
</dbReference>